<name>A0A4Y2K4H3_ARAVE</name>
<evidence type="ECO:0000313" key="3">
    <source>
        <dbReference type="Proteomes" id="UP000499080"/>
    </source>
</evidence>
<proteinExistence type="predicted"/>
<protein>
    <submittedName>
        <fullName evidence="2">Uncharacterized protein</fullName>
    </submittedName>
</protein>
<reference evidence="2 3" key="1">
    <citation type="journal article" date="2019" name="Sci. Rep.">
        <title>Orb-weaving spider Araneus ventricosus genome elucidates the spidroin gene catalogue.</title>
        <authorList>
            <person name="Kono N."/>
            <person name="Nakamura H."/>
            <person name="Ohtoshi R."/>
            <person name="Moran D.A.P."/>
            <person name="Shinohara A."/>
            <person name="Yoshida Y."/>
            <person name="Fujiwara M."/>
            <person name="Mori M."/>
            <person name="Tomita M."/>
            <person name="Arakawa K."/>
        </authorList>
    </citation>
    <scope>NUCLEOTIDE SEQUENCE [LARGE SCALE GENOMIC DNA]</scope>
</reference>
<dbReference type="EMBL" id="BGPR01004173">
    <property type="protein sequence ID" value="GBM96748.1"/>
    <property type="molecule type" value="Genomic_DNA"/>
</dbReference>
<evidence type="ECO:0000313" key="2">
    <source>
        <dbReference type="EMBL" id="GBM96748.1"/>
    </source>
</evidence>
<feature type="region of interest" description="Disordered" evidence="1">
    <location>
        <begin position="87"/>
        <end position="110"/>
    </location>
</feature>
<feature type="compositionally biased region" description="Basic and acidic residues" evidence="1">
    <location>
        <begin position="87"/>
        <end position="98"/>
    </location>
</feature>
<dbReference type="Proteomes" id="UP000499080">
    <property type="component" value="Unassembled WGS sequence"/>
</dbReference>
<gene>
    <name evidence="2" type="ORF">AVEN_134026_1</name>
</gene>
<accession>A0A4Y2K4H3</accession>
<comment type="caution">
    <text evidence="2">The sequence shown here is derived from an EMBL/GenBank/DDBJ whole genome shotgun (WGS) entry which is preliminary data.</text>
</comment>
<sequence length="126" mass="14656">MWSKCELLIVSQPCLSSETKLKNNLLHYVSARVLVLVARCVEISNEQRTRQRDKNCWKDGDSSKRIRNYDKGVDLGFEKIKVKKEEIKTPRSEEKSESTARPSRKGKKVPIFRKNLPEGRVILVRE</sequence>
<keyword evidence="3" id="KW-1185">Reference proteome</keyword>
<dbReference type="AlphaFoldDB" id="A0A4Y2K4H3"/>
<organism evidence="2 3">
    <name type="scientific">Araneus ventricosus</name>
    <name type="common">Orbweaver spider</name>
    <name type="synonym">Epeira ventricosa</name>
    <dbReference type="NCBI Taxonomy" id="182803"/>
    <lineage>
        <taxon>Eukaryota</taxon>
        <taxon>Metazoa</taxon>
        <taxon>Ecdysozoa</taxon>
        <taxon>Arthropoda</taxon>
        <taxon>Chelicerata</taxon>
        <taxon>Arachnida</taxon>
        <taxon>Araneae</taxon>
        <taxon>Araneomorphae</taxon>
        <taxon>Entelegynae</taxon>
        <taxon>Araneoidea</taxon>
        <taxon>Araneidae</taxon>
        <taxon>Araneus</taxon>
    </lineage>
</organism>
<evidence type="ECO:0000256" key="1">
    <source>
        <dbReference type="SAM" id="MobiDB-lite"/>
    </source>
</evidence>